<protein>
    <submittedName>
        <fullName evidence="1">Uncharacterized protein</fullName>
    </submittedName>
</protein>
<evidence type="ECO:0000313" key="2">
    <source>
        <dbReference type="Proteomes" id="UP000244803"/>
    </source>
</evidence>
<evidence type="ECO:0000313" key="1">
    <source>
        <dbReference type="EMBL" id="UKJ90469.2"/>
    </source>
</evidence>
<dbReference type="Proteomes" id="UP000244803">
    <property type="component" value="Chromosome 2"/>
</dbReference>
<reference evidence="1" key="1">
    <citation type="submission" date="2022-07" db="EMBL/GenBank/DDBJ databases">
        <title>Evaluation of T. orientalis genome assembly methods using nanopore sequencing and analysis of variation between genomes.</title>
        <authorList>
            <person name="Yam J."/>
            <person name="Micallef M.L."/>
            <person name="Liu M."/>
            <person name="Djordjevic S.P."/>
            <person name="Bogema D.R."/>
            <person name="Jenkins C."/>
        </authorList>
    </citation>
    <scope>NUCLEOTIDE SEQUENCE</scope>
    <source>
        <strain evidence="1">Fish Creek</strain>
    </source>
</reference>
<gene>
    <name evidence="1" type="ORF">MACJ_001402</name>
</gene>
<sequence length="170" mass="19851">MSESTFSDVSLENRRNLEFKSEFVIPDFIEIECTKTKMYKLIAEGYCFKSPDYTLSWKVRPCKVDLAIRNDLFERQENRQERQIKHEATLHTLSYVPNGRGITSKLGRVLENNYIPIPDEDYEMNDGNDGYKPPKIYDISGGSESTKSYMDLESVNNMDDFREYIQANMV</sequence>
<name>A0A976M8C6_THEOR</name>
<dbReference type="OrthoDB" id="361170at2759"/>
<accession>A0A976M8C6</accession>
<proteinExistence type="predicted"/>
<organism evidence="1 2">
    <name type="scientific">Theileria orientalis</name>
    <dbReference type="NCBI Taxonomy" id="68886"/>
    <lineage>
        <taxon>Eukaryota</taxon>
        <taxon>Sar</taxon>
        <taxon>Alveolata</taxon>
        <taxon>Apicomplexa</taxon>
        <taxon>Aconoidasida</taxon>
        <taxon>Piroplasmida</taxon>
        <taxon>Theileriidae</taxon>
        <taxon>Theileria</taxon>
    </lineage>
</organism>
<dbReference type="EMBL" id="CP056068">
    <property type="protein sequence ID" value="UKJ90469.2"/>
    <property type="molecule type" value="Genomic_DNA"/>
</dbReference>
<dbReference type="AlphaFoldDB" id="A0A976M8C6"/>